<protein>
    <submittedName>
        <fullName evidence="1">Uncharacterized protein</fullName>
    </submittedName>
</protein>
<evidence type="ECO:0000313" key="1">
    <source>
        <dbReference type="EMBL" id="TDX12118.1"/>
    </source>
</evidence>
<evidence type="ECO:0000313" key="2">
    <source>
        <dbReference type="Proteomes" id="UP000294817"/>
    </source>
</evidence>
<keyword evidence="2" id="KW-1185">Reference proteome</keyword>
<accession>A0A4R8ENK8</accession>
<sequence length="187" mass="21852">MMENKEFMRYATIIDIIKEMKKREYKIGRTALVKLIYLLQENLNVPVGYDFSLYTYGPFAKEILDDLDYLSYLDAVKTEVADGRYNILPGENSVIDYIDNEAKTFIEENKEKISDIVEKFGSLPAKSLELITTIHFVVNDYKENNIDFMEKDIARLIHEIKPYFSEDEVLENIDKLKQNGLIDIITQ</sequence>
<reference evidence="1 2" key="1">
    <citation type="submission" date="2019-03" db="EMBL/GenBank/DDBJ databases">
        <title>Genomic Encyclopedia of Type Strains, Phase IV (KMG-IV): sequencing the most valuable type-strain genomes for metagenomic binning, comparative biology and taxonomic classification.</title>
        <authorList>
            <person name="Goeker M."/>
        </authorList>
    </citation>
    <scope>NUCLEOTIDE SEQUENCE [LARGE SCALE GENOMIC DNA]</scope>
    <source>
        <strain evidence="1 2">DSM 13575</strain>
    </source>
</reference>
<dbReference type="AlphaFoldDB" id="A0A4R8ENK8"/>
<comment type="caution">
    <text evidence="1">The sequence shown here is derived from an EMBL/GenBank/DDBJ whole genome shotgun (WGS) entry which is preliminary data.</text>
</comment>
<proteinExistence type="predicted"/>
<dbReference type="RefSeq" id="WP_134080056.1">
    <property type="nucleotide sequence ID" value="NZ_SODZ01000014.1"/>
</dbReference>
<dbReference type="Proteomes" id="UP000294817">
    <property type="component" value="Unassembled WGS sequence"/>
</dbReference>
<organism evidence="1 2">
    <name type="scientific">Petrotoga sibirica</name>
    <dbReference type="NCBI Taxonomy" id="156202"/>
    <lineage>
        <taxon>Bacteria</taxon>
        <taxon>Thermotogati</taxon>
        <taxon>Thermotogota</taxon>
        <taxon>Thermotogae</taxon>
        <taxon>Petrotogales</taxon>
        <taxon>Petrotogaceae</taxon>
        <taxon>Petrotoga</taxon>
    </lineage>
</organism>
<dbReference type="EMBL" id="SODZ01000014">
    <property type="protein sequence ID" value="TDX12118.1"/>
    <property type="molecule type" value="Genomic_DNA"/>
</dbReference>
<gene>
    <name evidence="1" type="ORF">C8D74_11422</name>
</gene>
<name>A0A4R8ENK8_9BACT</name>